<reference evidence="2" key="1">
    <citation type="submission" date="2021-05" db="EMBL/GenBank/DDBJ databases">
        <authorList>
            <person name="Alioto T."/>
            <person name="Alioto T."/>
            <person name="Gomez Garrido J."/>
        </authorList>
    </citation>
    <scope>NUCLEOTIDE SEQUENCE</scope>
</reference>
<dbReference type="EMBL" id="HBUE01174299">
    <property type="protein sequence ID" value="CAG6516807.1"/>
    <property type="molecule type" value="Transcribed_RNA"/>
</dbReference>
<protein>
    <submittedName>
        <fullName evidence="2">(northern house mosquito) hypothetical protein</fullName>
    </submittedName>
</protein>
<dbReference type="EMBL" id="HBUE01101565">
    <property type="protein sequence ID" value="CAG6485573.1"/>
    <property type="molecule type" value="Transcribed_RNA"/>
</dbReference>
<dbReference type="EMBL" id="HBUE01101570">
    <property type="protein sequence ID" value="CAG6485583.1"/>
    <property type="molecule type" value="Transcribed_RNA"/>
</dbReference>
<dbReference type="AlphaFoldDB" id="A0A8D8FUD9"/>
<feature type="region of interest" description="Disordered" evidence="1">
    <location>
        <begin position="1"/>
        <end position="101"/>
    </location>
</feature>
<dbReference type="EMBL" id="HBUE01101569">
    <property type="protein sequence ID" value="CAG6485581.1"/>
    <property type="molecule type" value="Transcribed_RNA"/>
</dbReference>
<dbReference type="EMBL" id="HBUE01101578">
    <property type="protein sequence ID" value="CAG6485594.1"/>
    <property type="molecule type" value="Transcribed_RNA"/>
</dbReference>
<dbReference type="EMBL" id="HBUE01101574">
    <property type="protein sequence ID" value="CAG6485589.1"/>
    <property type="molecule type" value="Transcribed_RNA"/>
</dbReference>
<dbReference type="EMBL" id="HBUE01101566">
    <property type="protein sequence ID" value="CAG6485575.1"/>
    <property type="molecule type" value="Transcribed_RNA"/>
</dbReference>
<dbReference type="EMBL" id="HBUE01174297">
    <property type="protein sequence ID" value="CAG6516805.1"/>
    <property type="molecule type" value="Transcribed_RNA"/>
</dbReference>
<name>A0A8D8FUD9_CULPI</name>
<dbReference type="EMBL" id="HBUE01279799">
    <property type="protein sequence ID" value="CAG6568317.1"/>
    <property type="molecule type" value="Transcribed_RNA"/>
</dbReference>
<evidence type="ECO:0000256" key="1">
    <source>
        <dbReference type="SAM" id="MobiDB-lite"/>
    </source>
</evidence>
<dbReference type="EMBL" id="HBUE01101571">
    <property type="protein sequence ID" value="CAG6485585.1"/>
    <property type="molecule type" value="Transcribed_RNA"/>
</dbReference>
<evidence type="ECO:0000313" key="2">
    <source>
        <dbReference type="EMBL" id="CAG6485592.1"/>
    </source>
</evidence>
<feature type="compositionally biased region" description="Basic and acidic residues" evidence="1">
    <location>
        <begin position="1"/>
        <end position="21"/>
    </location>
</feature>
<organism evidence="2">
    <name type="scientific">Culex pipiens</name>
    <name type="common">House mosquito</name>
    <dbReference type="NCBI Taxonomy" id="7175"/>
    <lineage>
        <taxon>Eukaryota</taxon>
        <taxon>Metazoa</taxon>
        <taxon>Ecdysozoa</taxon>
        <taxon>Arthropoda</taxon>
        <taxon>Hexapoda</taxon>
        <taxon>Insecta</taxon>
        <taxon>Pterygota</taxon>
        <taxon>Neoptera</taxon>
        <taxon>Endopterygota</taxon>
        <taxon>Diptera</taxon>
        <taxon>Nematocera</taxon>
        <taxon>Culicoidea</taxon>
        <taxon>Culicidae</taxon>
        <taxon>Culicinae</taxon>
        <taxon>Culicini</taxon>
        <taxon>Culex</taxon>
        <taxon>Culex</taxon>
    </lineage>
</organism>
<dbReference type="EMBL" id="HBUE01101576">
    <property type="protein sequence ID" value="CAG6485592.1"/>
    <property type="molecule type" value="Transcribed_RNA"/>
</dbReference>
<dbReference type="EMBL" id="HBUE01279801">
    <property type="protein sequence ID" value="CAG6568319.1"/>
    <property type="molecule type" value="Transcribed_RNA"/>
</dbReference>
<dbReference type="EMBL" id="HBUE01101567">
    <property type="protein sequence ID" value="CAG6485577.1"/>
    <property type="molecule type" value="Transcribed_RNA"/>
</dbReference>
<proteinExistence type="predicted"/>
<dbReference type="EMBL" id="HBUE01101568">
    <property type="protein sequence ID" value="CAG6485579.1"/>
    <property type="molecule type" value="Transcribed_RNA"/>
</dbReference>
<sequence length="101" mass="10724">MLGEHGMDHPEQTHLHHEARAVRAAQADARVGTDPEGAPRQQCEATAGVAPPDGTDQHRLCPHGGQQESKLSDHVQGHVLQGEPLDVGNSGPGPRARSSRH</sequence>
<accession>A0A8D8FUD9</accession>